<dbReference type="HOGENOM" id="CLU_1610328_0_0_1"/>
<dbReference type="VEuPathDB" id="MicrosporidiaDB:H312_00155"/>
<keyword evidence="2" id="KW-1185">Reference proteome</keyword>
<dbReference type="AlphaFoldDB" id="A0A059F5V4"/>
<protein>
    <submittedName>
        <fullName evidence="1">Uncharacterized protein</fullName>
    </submittedName>
</protein>
<proteinExistence type="predicted"/>
<reference evidence="2" key="1">
    <citation type="submission" date="2013-02" db="EMBL/GenBank/DDBJ databases">
        <authorList>
            <consortium name="The Broad Institute Genome Sequencing Platform"/>
            <person name="Cuomo C."/>
            <person name="Becnel J."/>
            <person name="Sanscrainte N."/>
            <person name="Walker B."/>
            <person name="Young S.K."/>
            <person name="Zeng Q."/>
            <person name="Gargeya S."/>
            <person name="Fitzgerald M."/>
            <person name="Haas B."/>
            <person name="Abouelleil A."/>
            <person name="Alvarado L."/>
            <person name="Arachchi H.M."/>
            <person name="Berlin A.M."/>
            <person name="Chapman S.B."/>
            <person name="Dewar J."/>
            <person name="Goldberg J."/>
            <person name="Griggs A."/>
            <person name="Gujja S."/>
            <person name="Hansen M."/>
            <person name="Howarth C."/>
            <person name="Imamovic A."/>
            <person name="Larimer J."/>
            <person name="McCowan C."/>
            <person name="Murphy C."/>
            <person name="Neiman D."/>
            <person name="Pearson M."/>
            <person name="Priest M."/>
            <person name="Roberts A."/>
            <person name="Saif S."/>
            <person name="Shea T."/>
            <person name="Sisk P."/>
            <person name="Sykes S."/>
            <person name="Wortman J."/>
            <person name="Nusbaum C."/>
            <person name="Birren B."/>
        </authorList>
    </citation>
    <scope>NUCLEOTIDE SEQUENCE [LARGE SCALE GENOMIC DNA]</scope>
    <source>
        <strain evidence="2">PRA339</strain>
    </source>
</reference>
<gene>
    <name evidence="1" type="ORF">H312_00155</name>
</gene>
<evidence type="ECO:0000313" key="1">
    <source>
        <dbReference type="EMBL" id="KCZ82497.1"/>
    </source>
</evidence>
<accession>A0A059F5V4</accession>
<organism evidence="1 2">
    <name type="scientific">Anncaliia algerae PRA339</name>
    <dbReference type="NCBI Taxonomy" id="1288291"/>
    <lineage>
        <taxon>Eukaryota</taxon>
        <taxon>Fungi</taxon>
        <taxon>Fungi incertae sedis</taxon>
        <taxon>Microsporidia</taxon>
        <taxon>Tubulinosematoidea</taxon>
        <taxon>Tubulinosematidae</taxon>
        <taxon>Anncaliia</taxon>
    </lineage>
</organism>
<name>A0A059F5V4_9MICR</name>
<reference evidence="1 2" key="2">
    <citation type="submission" date="2014-03" db="EMBL/GenBank/DDBJ databases">
        <title>The Genome Sequence of Anncaliia algerae insect isolate PRA339.</title>
        <authorList>
            <consortium name="The Broad Institute Genome Sequencing Platform"/>
            <consortium name="The Broad Institute Genome Sequencing Center for Infectious Disease"/>
            <person name="Cuomo C."/>
            <person name="Becnel J."/>
            <person name="Sanscrainte N."/>
            <person name="Walker B."/>
            <person name="Young S.K."/>
            <person name="Zeng Q."/>
            <person name="Gargeya S."/>
            <person name="Fitzgerald M."/>
            <person name="Haas B."/>
            <person name="Abouelleil A."/>
            <person name="Alvarado L."/>
            <person name="Arachchi H.M."/>
            <person name="Berlin A.M."/>
            <person name="Chapman S.B."/>
            <person name="Dewar J."/>
            <person name="Goldberg J."/>
            <person name="Griggs A."/>
            <person name="Gujja S."/>
            <person name="Hansen M."/>
            <person name="Howarth C."/>
            <person name="Imamovic A."/>
            <person name="Larimer J."/>
            <person name="McCowan C."/>
            <person name="Murphy C."/>
            <person name="Neiman D."/>
            <person name="Pearson M."/>
            <person name="Priest M."/>
            <person name="Roberts A."/>
            <person name="Saif S."/>
            <person name="Shea T."/>
            <person name="Sisk P."/>
            <person name="Sykes S."/>
            <person name="Wortman J."/>
            <person name="Nusbaum C."/>
            <person name="Birren B."/>
        </authorList>
    </citation>
    <scope>NUCLEOTIDE SEQUENCE [LARGE SCALE GENOMIC DNA]</scope>
    <source>
        <strain evidence="1 2">PRA339</strain>
    </source>
</reference>
<dbReference type="EMBL" id="KK365130">
    <property type="protein sequence ID" value="KCZ82497.1"/>
    <property type="molecule type" value="Genomic_DNA"/>
</dbReference>
<sequence length="165" mass="19992">MLFYFILTIKSSKCFPYSRTLDLVCYFSECYGKATKHEKEEITNNVKVVIKLIEEDFRSLFERDFINFRTFYKNIDLMYQSFGYFYSNLIKILKFRFKLKEKLPMICSHDSLIGAIYVILNEFERHNPTEVLEKVLENLDKKTEKLKFSNKLRDSITFRKEFKFN</sequence>
<evidence type="ECO:0000313" key="2">
    <source>
        <dbReference type="Proteomes" id="UP000030655"/>
    </source>
</evidence>
<dbReference type="Proteomes" id="UP000030655">
    <property type="component" value="Unassembled WGS sequence"/>
</dbReference>
<dbReference type="OrthoDB" id="10351604at2759"/>